<reference evidence="2" key="1">
    <citation type="submission" date="2016-02" db="EMBL/GenBank/DDBJ databases">
        <title>Paenibacillus sp. LPB0068, isolated from Crassostrea gigas.</title>
        <authorList>
            <person name="Shin S.-K."/>
            <person name="Yi H."/>
        </authorList>
    </citation>
    <scope>NUCLEOTIDE SEQUENCE [LARGE SCALE GENOMIC DNA]</scope>
    <source>
        <strain evidence="2">KCTC 23969</strain>
    </source>
</reference>
<sequence>MNEDFLYYVWQYKLFSSTSLSTSDGLKIHIKKAGTHNKNEGPDFLNAHIEIDNQLWVGNVEMHLKSSDWYLHKHEEDANYDAVILHVVWDYDADIYMKNNKSLPTLELKNRVDKNILENYNRLIFQKQNWIPCENQLEFVDKFLIDNWLERLYFERLEQKSIIIKELLNESNYDFEAVLFQLIAKNFGLKINGEAFLQLSKSIDFSVVRKVRFNENQLTALLFGQAGFLGDEIEDNYHQELKKEYEYLKHKYQLKSISKNTFQFFRMRPQNFPTIRIAQLAALFFTHQNLFSRLMNISKKEEFYEIFNFGIQEFWQTHYTFVKVSKKSTKKLTKTFIDLILINTILPLKFVYLNNRNEFLNDDFLKQIKSEKNSIISKFSDLKIEAKNAMESQALLTLKNNYCTKKRCLHCAIGNNLLRK</sequence>
<dbReference type="RefSeq" id="WP_068357732.1">
    <property type="nucleotide sequence ID" value="NZ_CP019337.1"/>
</dbReference>
<accession>A0A1B8U5K7</accession>
<evidence type="ECO:0000313" key="1">
    <source>
        <dbReference type="EMBL" id="OBY67142.1"/>
    </source>
</evidence>
<dbReference type="Proteomes" id="UP000092612">
    <property type="component" value="Unassembled WGS sequence"/>
</dbReference>
<gene>
    <name evidence="1" type="ORF">LPB301_03775</name>
</gene>
<dbReference type="OrthoDB" id="1005072at2"/>
<comment type="caution">
    <text evidence="1">The sequence shown here is derived from an EMBL/GenBank/DDBJ whole genome shotgun (WGS) entry which is preliminary data.</text>
</comment>
<organism evidence="1 2">
    <name type="scientific">Polaribacter reichenbachii</name>
    <dbReference type="NCBI Taxonomy" id="996801"/>
    <lineage>
        <taxon>Bacteria</taxon>
        <taxon>Pseudomonadati</taxon>
        <taxon>Bacteroidota</taxon>
        <taxon>Flavobacteriia</taxon>
        <taxon>Flavobacteriales</taxon>
        <taxon>Flavobacteriaceae</taxon>
    </lineage>
</organism>
<dbReference type="InterPro" id="IPR021272">
    <property type="entry name" value="DUF2851"/>
</dbReference>
<dbReference type="KEGG" id="prn:BW723_10055"/>
<keyword evidence="2" id="KW-1185">Reference proteome</keyword>
<dbReference type="AlphaFoldDB" id="A0A1B8U5K7"/>
<dbReference type="Pfam" id="PF11013">
    <property type="entry name" value="DUF2851"/>
    <property type="match status" value="1"/>
</dbReference>
<name>A0A1B8U5K7_9FLAO</name>
<evidence type="ECO:0008006" key="3">
    <source>
        <dbReference type="Google" id="ProtNLM"/>
    </source>
</evidence>
<dbReference type="STRING" id="996801.BW723_10055"/>
<evidence type="ECO:0000313" key="2">
    <source>
        <dbReference type="Proteomes" id="UP000092612"/>
    </source>
</evidence>
<dbReference type="EMBL" id="LSFL01000007">
    <property type="protein sequence ID" value="OBY67142.1"/>
    <property type="molecule type" value="Genomic_DNA"/>
</dbReference>
<protein>
    <recommendedName>
        <fullName evidence="3">DUF2851 domain-containing protein</fullName>
    </recommendedName>
</protein>
<proteinExistence type="predicted"/>